<dbReference type="PANTHER" id="PTHR42912">
    <property type="entry name" value="METHYLTRANSFERASE"/>
    <property type="match status" value="1"/>
</dbReference>
<gene>
    <name evidence="2" type="primary">ubiE_2</name>
    <name evidence="2" type="ORF">ROJ8625_02214</name>
</gene>
<sequence length="258" mass="28151">MLQFDAETAGRLELAYSGADITYRRRASFDAVAPRPGQHVVDIGCGNGMLTAELARAVGTSGRVTGIDPSADMRALAERRCADFTWVTLSEGRADALPLPDCIADTAVSVQVFEYIDDVPGALAEARRILRPGGRLVIADMHFGTFAWFSENGARMQRVIDAWDHHFVHRALPERLPALMTDAGFDVERVVPVTITDTDLKPDGLANMMLILMADFAARGGHVSAAEARAWAAEQHTLADAGRFFFTFTQFVTTARRP</sequence>
<evidence type="ECO:0000259" key="1">
    <source>
        <dbReference type="Pfam" id="PF08241"/>
    </source>
</evidence>
<dbReference type="EC" id="2.1.1.163" evidence="2"/>
<dbReference type="InterPro" id="IPR050508">
    <property type="entry name" value="Methyltransf_Superfamily"/>
</dbReference>
<dbReference type="InterPro" id="IPR013216">
    <property type="entry name" value="Methyltransf_11"/>
</dbReference>
<protein>
    <submittedName>
        <fullName evidence="2">Demethylmenaquinone methyltransferase</fullName>
        <ecNumber evidence="2">2.1.1.163</ecNumber>
    </submittedName>
</protein>
<keyword evidence="3" id="KW-1185">Reference proteome</keyword>
<organism evidence="2 3">
    <name type="scientific">Roseivivax jejudonensis</name>
    <dbReference type="NCBI Taxonomy" id="1529041"/>
    <lineage>
        <taxon>Bacteria</taxon>
        <taxon>Pseudomonadati</taxon>
        <taxon>Pseudomonadota</taxon>
        <taxon>Alphaproteobacteria</taxon>
        <taxon>Rhodobacterales</taxon>
        <taxon>Roseobacteraceae</taxon>
        <taxon>Roseivivax</taxon>
    </lineage>
</organism>
<name>A0A1X6ZCR2_9RHOB</name>
<evidence type="ECO:0000313" key="3">
    <source>
        <dbReference type="Proteomes" id="UP000193570"/>
    </source>
</evidence>
<keyword evidence="2" id="KW-0808">Transferase</keyword>
<proteinExistence type="predicted"/>
<dbReference type="Pfam" id="PF08241">
    <property type="entry name" value="Methyltransf_11"/>
    <property type="match status" value="1"/>
</dbReference>
<accession>A0A1X6ZCR2</accession>
<dbReference type="EMBL" id="FWFK01000004">
    <property type="protein sequence ID" value="SLN45938.1"/>
    <property type="molecule type" value="Genomic_DNA"/>
</dbReference>
<dbReference type="RefSeq" id="WP_085791936.1">
    <property type="nucleotide sequence ID" value="NZ_FWFK01000004.1"/>
</dbReference>
<dbReference type="OrthoDB" id="9787738at2"/>
<keyword evidence="2" id="KW-0489">Methyltransferase</keyword>
<feature type="domain" description="Methyltransferase type 11" evidence="1">
    <location>
        <begin position="41"/>
        <end position="138"/>
    </location>
</feature>
<dbReference type="AlphaFoldDB" id="A0A1X6ZCR2"/>
<dbReference type="Proteomes" id="UP000193570">
    <property type="component" value="Unassembled WGS sequence"/>
</dbReference>
<dbReference type="SUPFAM" id="SSF53335">
    <property type="entry name" value="S-adenosyl-L-methionine-dependent methyltransferases"/>
    <property type="match status" value="1"/>
</dbReference>
<evidence type="ECO:0000313" key="2">
    <source>
        <dbReference type="EMBL" id="SLN45938.1"/>
    </source>
</evidence>
<dbReference type="GO" id="GO:0008757">
    <property type="term" value="F:S-adenosylmethionine-dependent methyltransferase activity"/>
    <property type="evidence" value="ECO:0007669"/>
    <property type="project" value="InterPro"/>
</dbReference>
<dbReference type="Gene3D" id="3.40.50.150">
    <property type="entry name" value="Vaccinia Virus protein VP39"/>
    <property type="match status" value="1"/>
</dbReference>
<dbReference type="GO" id="GO:0043770">
    <property type="term" value="F:demethylmenaquinone methyltransferase activity"/>
    <property type="evidence" value="ECO:0007669"/>
    <property type="project" value="UniProtKB-EC"/>
</dbReference>
<dbReference type="InterPro" id="IPR029063">
    <property type="entry name" value="SAM-dependent_MTases_sf"/>
</dbReference>
<dbReference type="CDD" id="cd02440">
    <property type="entry name" value="AdoMet_MTases"/>
    <property type="match status" value="1"/>
</dbReference>
<reference evidence="2 3" key="1">
    <citation type="submission" date="2017-03" db="EMBL/GenBank/DDBJ databases">
        <authorList>
            <person name="Afonso C.L."/>
            <person name="Miller P.J."/>
            <person name="Scott M.A."/>
            <person name="Spackman E."/>
            <person name="Goraichik I."/>
            <person name="Dimitrov K.M."/>
            <person name="Suarez D.L."/>
            <person name="Swayne D.E."/>
        </authorList>
    </citation>
    <scope>NUCLEOTIDE SEQUENCE [LARGE SCALE GENOMIC DNA]</scope>
    <source>
        <strain evidence="2 3">CECT 8625</strain>
    </source>
</reference>
<dbReference type="GO" id="GO:0032259">
    <property type="term" value="P:methylation"/>
    <property type="evidence" value="ECO:0007669"/>
    <property type="project" value="UniProtKB-KW"/>
</dbReference>